<keyword evidence="1" id="KW-0732">Signal</keyword>
<dbReference type="PANTHER" id="PTHR20898:SF0">
    <property type="entry name" value="DAEDALUS ON 3-RELATED"/>
    <property type="match status" value="1"/>
</dbReference>
<protein>
    <submittedName>
        <fullName evidence="3">Uncharacterized protein</fullName>
    </submittedName>
</protein>
<dbReference type="Proteomes" id="UP001652661">
    <property type="component" value="Chromosome 2R"/>
</dbReference>
<evidence type="ECO:0000256" key="1">
    <source>
        <dbReference type="SAM" id="SignalP"/>
    </source>
</evidence>
<dbReference type="AlphaFoldDB" id="A0A6P4JV19"/>
<dbReference type="PROSITE" id="PS51257">
    <property type="entry name" value="PROKAR_LIPOPROTEIN"/>
    <property type="match status" value="1"/>
</dbReference>
<dbReference type="RefSeq" id="XP_017038514.2">
    <property type="nucleotide sequence ID" value="XM_017183025.2"/>
</dbReference>
<evidence type="ECO:0000313" key="2">
    <source>
        <dbReference type="Proteomes" id="UP001652661"/>
    </source>
</evidence>
<organism evidence="2 3">
    <name type="scientific">Drosophila kikkawai</name>
    <name type="common">Fruit fly</name>
    <dbReference type="NCBI Taxonomy" id="30033"/>
    <lineage>
        <taxon>Eukaryota</taxon>
        <taxon>Metazoa</taxon>
        <taxon>Ecdysozoa</taxon>
        <taxon>Arthropoda</taxon>
        <taxon>Hexapoda</taxon>
        <taxon>Insecta</taxon>
        <taxon>Pterygota</taxon>
        <taxon>Neoptera</taxon>
        <taxon>Endopterygota</taxon>
        <taxon>Diptera</taxon>
        <taxon>Brachycera</taxon>
        <taxon>Muscomorpha</taxon>
        <taxon>Ephydroidea</taxon>
        <taxon>Drosophilidae</taxon>
        <taxon>Drosophila</taxon>
        <taxon>Sophophora</taxon>
    </lineage>
</organism>
<gene>
    <name evidence="3" type="primary">LOC108086160</name>
</gene>
<proteinExistence type="predicted"/>
<name>A0A6P4JV19_DROKI</name>
<dbReference type="GeneID" id="108086160"/>
<reference evidence="2" key="1">
    <citation type="submission" date="2025-05" db="UniProtKB">
        <authorList>
            <consortium name="RefSeq"/>
        </authorList>
    </citation>
    <scope>NUCLEOTIDE SEQUENCE [LARGE SCALE GENOMIC DNA]</scope>
    <source>
        <strain evidence="2">14028-0561.14</strain>
    </source>
</reference>
<evidence type="ECO:0000313" key="3">
    <source>
        <dbReference type="RefSeq" id="XP_017038514.2"/>
    </source>
</evidence>
<dbReference type="PANTHER" id="PTHR20898">
    <property type="entry name" value="DAEDALUS ON 3-RELATED-RELATED"/>
    <property type="match status" value="1"/>
</dbReference>
<dbReference type="SMART" id="SM00697">
    <property type="entry name" value="DM8"/>
    <property type="match status" value="1"/>
</dbReference>
<feature type="signal peptide" evidence="1">
    <location>
        <begin position="1"/>
        <end position="19"/>
    </location>
</feature>
<dbReference type="OMA" id="FPLHCPF"/>
<dbReference type="Pfam" id="PF06477">
    <property type="entry name" value="DUF1091"/>
    <property type="match status" value="1"/>
</dbReference>
<dbReference type="OrthoDB" id="8040949at2759"/>
<accession>A0A6P4JV19</accession>
<reference evidence="3" key="2">
    <citation type="submission" date="2025-08" db="UniProtKB">
        <authorList>
            <consortium name="RefSeq"/>
        </authorList>
    </citation>
    <scope>IDENTIFICATION</scope>
    <source>
        <strain evidence="3">14028-0561.14</strain>
        <tissue evidence="3">Whole fly</tissue>
    </source>
</reference>
<dbReference type="InterPro" id="IPR010512">
    <property type="entry name" value="DUF1091"/>
</dbReference>
<keyword evidence="2" id="KW-1185">Reference proteome</keyword>
<feature type="chain" id="PRO_5045355290" evidence="1">
    <location>
        <begin position="20"/>
        <end position="180"/>
    </location>
</feature>
<sequence>MNVERILALLTLIVSCVRARMDAYMTAIECPNYLPELVTNLSCHLDRSSQSNGTFSVNLTLAKDVKDIKGTYIFSIKRGSTINNYTAIEMDYCQALSSLQSNFLLKMIADELRRSANFPLQCPFKMKKLYYINRYTINPKMIPSYAPELNFKSDCLISLNKRKALRLIIHGRVVRRRSSR</sequence>